<evidence type="ECO:0000313" key="3">
    <source>
        <dbReference type="Proteomes" id="UP000275652"/>
    </source>
</evidence>
<proteinExistence type="predicted"/>
<dbReference type="AlphaFoldDB" id="A0A9X8DPH3"/>
<gene>
    <name evidence="2" type="ORF">DYB28_016006</name>
</gene>
<accession>A0A9X8DPH3</accession>
<feature type="region of interest" description="Disordered" evidence="1">
    <location>
        <begin position="1"/>
        <end position="32"/>
    </location>
</feature>
<organism evidence="2 3">
    <name type="scientific">Aphanomyces astaci</name>
    <name type="common">Crayfish plague agent</name>
    <dbReference type="NCBI Taxonomy" id="112090"/>
    <lineage>
        <taxon>Eukaryota</taxon>
        <taxon>Sar</taxon>
        <taxon>Stramenopiles</taxon>
        <taxon>Oomycota</taxon>
        <taxon>Saprolegniomycetes</taxon>
        <taxon>Saprolegniales</taxon>
        <taxon>Verrucalvaceae</taxon>
        <taxon>Aphanomyces</taxon>
    </lineage>
</organism>
<comment type="caution">
    <text evidence="2">The sequence shown here is derived from an EMBL/GenBank/DDBJ whole genome shotgun (WGS) entry which is preliminary data.</text>
</comment>
<dbReference type="EMBL" id="QUTI01036766">
    <property type="protein sequence ID" value="RLO01273.1"/>
    <property type="molecule type" value="Genomic_DNA"/>
</dbReference>
<name>A0A9X8DPH3_APHAT</name>
<dbReference type="Proteomes" id="UP000275652">
    <property type="component" value="Unassembled WGS sequence"/>
</dbReference>
<evidence type="ECO:0000313" key="2">
    <source>
        <dbReference type="EMBL" id="RLO01273.1"/>
    </source>
</evidence>
<reference evidence="2 3" key="1">
    <citation type="journal article" date="2018" name="J. Invertebr. Pathol.">
        <title>New genotyping method for the causative agent of crayfish plague (Aphanomyces astaci) based on whole genome data.</title>
        <authorList>
            <person name="Minardi D."/>
            <person name="Studholme D.J."/>
            <person name="van der Giezen M."/>
            <person name="Pretto T."/>
            <person name="Oidtmann B."/>
        </authorList>
    </citation>
    <scope>NUCLEOTIDE SEQUENCE [LARGE SCALE GENOMIC DNA]</scope>
    <source>
        <strain evidence="2 3">KB13</strain>
    </source>
</reference>
<evidence type="ECO:0000256" key="1">
    <source>
        <dbReference type="SAM" id="MobiDB-lite"/>
    </source>
</evidence>
<protein>
    <submittedName>
        <fullName evidence="2">Uncharacterized protein</fullName>
    </submittedName>
</protein>
<sequence>HSPQTKMPPKNTRGRRGASKGGKAAKKDTTVESVPVERTLADKLADDGIIATCAMM</sequence>
<feature type="non-terminal residue" evidence="2">
    <location>
        <position position="1"/>
    </location>
</feature>